<dbReference type="eggNOG" id="ENOG502TCCN">
    <property type="taxonomic scope" value="Eukaryota"/>
</dbReference>
<keyword evidence="2" id="KW-0732">Signal</keyword>
<name>B4J5K0_DROGR</name>
<dbReference type="AlphaFoldDB" id="B4J5K0"/>
<evidence type="ECO:0000313" key="3">
    <source>
        <dbReference type="EMBL" id="EDW00763.1"/>
    </source>
</evidence>
<accession>B4J5K0</accession>
<evidence type="ECO:0000256" key="1">
    <source>
        <dbReference type="SAM" id="MobiDB-lite"/>
    </source>
</evidence>
<protein>
    <submittedName>
        <fullName evidence="3">GH21067</fullName>
    </submittedName>
</protein>
<feature type="signal peptide" evidence="2">
    <location>
        <begin position="1"/>
        <end position="22"/>
    </location>
</feature>
<feature type="region of interest" description="Disordered" evidence="1">
    <location>
        <begin position="48"/>
        <end position="119"/>
    </location>
</feature>
<evidence type="ECO:0000313" key="4">
    <source>
        <dbReference type="Proteomes" id="UP000001070"/>
    </source>
</evidence>
<feature type="compositionally biased region" description="Basic and acidic residues" evidence="1">
    <location>
        <begin position="80"/>
        <end position="96"/>
    </location>
</feature>
<proteinExistence type="predicted"/>
<evidence type="ECO:0000256" key="2">
    <source>
        <dbReference type="SAM" id="SignalP"/>
    </source>
</evidence>
<dbReference type="InParanoid" id="B4J5K0"/>
<dbReference type="OrthoDB" id="7867761at2759"/>
<dbReference type="EMBL" id="CH916367">
    <property type="protein sequence ID" value="EDW00763.1"/>
    <property type="molecule type" value="Genomic_DNA"/>
</dbReference>
<keyword evidence="4" id="KW-1185">Reference proteome</keyword>
<feature type="compositionally biased region" description="Pro residues" evidence="1">
    <location>
        <begin position="105"/>
        <end position="119"/>
    </location>
</feature>
<reference evidence="3 4" key="1">
    <citation type="journal article" date="2007" name="Nature">
        <title>Evolution of genes and genomes on the Drosophila phylogeny.</title>
        <authorList>
            <consortium name="Drosophila 12 Genomes Consortium"/>
            <person name="Clark A.G."/>
            <person name="Eisen M.B."/>
            <person name="Smith D.R."/>
            <person name="Bergman C.M."/>
            <person name="Oliver B."/>
            <person name="Markow T.A."/>
            <person name="Kaufman T.C."/>
            <person name="Kellis M."/>
            <person name="Gelbart W."/>
            <person name="Iyer V.N."/>
            <person name="Pollard D.A."/>
            <person name="Sackton T.B."/>
            <person name="Larracuente A.M."/>
            <person name="Singh N.D."/>
            <person name="Abad J.P."/>
            <person name="Abt D.N."/>
            <person name="Adryan B."/>
            <person name="Aguade M."/>
            <person name="Akashi H."/>
            <person name="Anderson W.W."/>
            <person name="Aquadro C.F."/>
            <person name="Ardell D.H."/>
            <person name="Arguello R."/>
            <person name="Artieri C.G."/>
            <person name="Barbash D.A."/>
            <person name="Barker D."/>
            <person name="Barsanti P."/>
            <person name="Batterham P."/>
            <person name="Batzoglou S."/>
            <person name="Begun D."/>
            <person name="Bhutkar A."/>
            <person name="Blanco E."/>
            <person name="Bosak S.A."/>
            <person name="Bradley R.K."/>
            <person name="Brand A.D."/>
            <person name="Brent M.R."/>
            <person name="Brooks A.N."/>
            <person name="Brown R.H."/>
            <person name="Butlin R.K."/>
            <person name="Caggese C."/>
            <person name="Calvi B.R."/>
            <person name="Bernardo de Carvalho A."/>
            <person name="Caspi A."/>
            <person name="Castrezana S."/>
            <person name="Celniker S.E."/>
            <person name="Chang J.L."/>
            <person name="Chapple C."/>
            <person name="Chatterji S."/>
            <person name="Chinwalla A."/>
            <person name="Civetta A."/>
            <person name="Clifton S.W."/>
            <person name="Comeron J.M."/>
            <person name="Costello J.C."/>
            <person name="Coyne J.A."/>
            <person name="Daub J."/>
            <person name="David R.G."/>
            <person name="Delcher A.L."/>
            <person name="Delehaunty K."/>
            <person name="Do C.B."/>
            <person name="Ebling H."/>
            <person name="Edwards K."/>
            <person name="Eickbush T."/>
            <person name="Evans J.D."/>
            <person name="Filipski A."/>
            <person name="Findeiss S."/>
            <person name="Freyhult E."/>
            <person name="Fulton L."/>
            <person name="Fulton R."/>
            <person name="Garcia A.C."/>
            <person name="Gardiner A."/>
            <person name="Garfield D.A."/>
            <person name="Garvin B.E."/>
            <person name="Gibson G."/>
            <person name="Gilbert D."/>
            <person name="Gnerre S."/>
            <person name="Godfrey J."/>
            <person name="Good R."/>
            <person name="Gotea V."/>
            <person name="Gravely B."/>
            <person name="Greenberg A.J."/>
            <person name="Griffiths-Jones S."/>
            <person name="Gross S."/>
            <person name="Guigo R."/>
            <person name="Gustafson E.A."/>
            <person name="Haerty W."/>
            <person name="Hahn M.W."/>
            <person name="Halligan D.L."/>
            <person name="Halpern A.L."/>
            <person name="Halter G.M."/>
            <person name="Han M.V."/>
            <person name="Heger A."/>
            <person name="Hillier L."/>
            <person name="Hinrichs A.S."/>
            <person name="Holmes I."/>
            <person name="Hoskins R.A."/>
            <person name="Hubisz M.J."/>
            <person name="Hultmark D."/>
            <person name="Huntley M.A."/>
            <person name="Jaffe D.B."/>
            <person name="Jagadeeshan S."/>
            <person name="Jeck W.R."/>
            <person name="Johnson J."/>
            <person name="Jones C.D."/>
            <person name="Jordan W.C."/>
            <person name="Karpen G.H."/>
            <person name="Kataoka E."/>
            <person name="Keightley P.D."/>
            <person name="Kheradpour P."/>
            <person name="Kirkness E.F."/>
            <person name="Koerich L.B."/>
            <person name="Kristiansen K."/>
            <person name="Kudrna D."/>
            <person name="Kulathinal R.J."/>
            <person name="Kumar S."/>
            <person name="Kwok R."/>
            <person name="Lander E."/>
            <person name="Langley C.H."/>
            <person name="Lapoint R."/>
            <person name="Lazzaro B.P."/>
            <person name="Lee S.J."/>
            <person name="Levesque L."/>
            <person name="Li R."/>
            <person name="Lin C.F."/>
            <person name="Lin M.F."/>
            <person name="Lindblad-Toh K."/>
            <person name="Llopart A."/>
            <person name="Long M."/>
            <person name="Low L."/>
            <person name="Lozovsky E."/>
            <person name="Lu J."/>
            <person name="Luo M."/>
            <person name="Machado C.A."/>
            <person name="Makalowski W."/>
            <person name="Marzo M."/>
            <person name="Matsuda M."/>
            <person name="Matzkin L."/>
            <person name="McAllister B."/>
            <person name="McBride C.S."/>
            <person name="McKernan B."/>
            <person name="McKernan K."/>
            <person name="Mendez-Lago M."/>
            <person name="Minx P."/>
            <person name="Mollenhauer M.U."/>
            <person name="Montooth K."/>
            <person name="Mount S.M."/>
            <person name="Mu X."/>
            <person name="Myers E."/>
            <person name="Negre B."/>
            <person name="Newfeld S."/>
            <person name="Nielsen R."/>
            <person name="Noor M.A."/>
            <person name="O'Grady P."/>
            <person name="Pachter L."/>
            <person name="Papaceit M."/>
            <person name="Parisi M.J."/>
            <person name="Parisi M."/>
            <person name="Parts L."/>
            <person name="Pedersen J.S."/>
            <person name="Pesole G."/>
            <person name="Phillippy A.M."/>
            <person name="Ponting C.P."/>
            <person name="Pop M."/>
            <person name="Porcelli D."/>
            <person name="Powell J.R."/>
            <person name="Prohaska S."/>
            <person name="Pruitt K."/>
            <person name="Puig M."/>
            <person name="Quesneville H."/>
            <person name="Ram K.R."/>
            <person name="Rand D."/>
            <person name="Rasmussen M.D."/>
            <person name="Reed L.K."/>
            <person name="Reenan R."/>
            <person name="Reily A."/>
            <person name="Remington K.A."/>
            <person name="Rieger T.T."/>
            <person name="Ritchie M.G."/>
            <person name="Robin C."/>
            <person name="Rogers Y.H."/>
            <person name="Rohde C."/>
            <person name="Rozas J."/>
            <person name="Rubenfield M.J."/>
            <person name="Ruiz A."/>
            <person name="Russo S."/>
            <person name="Salzberg S.L."/>
            <person name="Sanchez-Gracia A."/>
            <person name="Saranga D.J."/>
            <person name="Sato H."/>
            <person name="Schaeffer S.W."/>
            <person name="Schatz M.C."/>
            <person name="Schlenke T."/>
            <person name="Schwartz R."/>
            <person name="Segarra C."/>
            <person name="Singh R.S."/>
            <person name="Sirot L."/>
            <person name="Sirota M."/>
            <person name="Sisneros N.B."/>
            <person name="Smith C.D."/>
            <person name="Smith T.F."/>
            <person name="Spieth J."/>
            <person name="Stage D.E."/>
            <person name="Stark A."/>
            <person name="Stephan W."/>
            <person name="Strausberg R.L."/>
            <person name="Strempel S."/>
            <person name="Sturgill D."/>
            <person name="Sutton G."/>
            <person name="Sutton G.G."/>
            <person name="Tao W."/>
            <person name="Teichmann S."/>
            <person name="Tobari Y.N."/>
            <person name="Tomimura Y."/>
            <person name="Tsolas J.M."/>
            <person name="Valente V.L."/>
            <person name="Venter E."/>
            <person name="Venter J.C."/>
            <person name="Vicario S."/>
            <person name="Vieira F.G."/>
            <person name="Vilella A.J."/>
            <person name="Villasante A."/>
            <person name="Walenz B."/>
            <person name="Wang J."/>
            <person name="Wasserman M."/>
            <person name="Watts T."/>
            <person name="Wilson D."/>
            <person name="Wilson R.K."/>
            <person name="Wing R.A."/>
            <person name="Wolfner M.F."/>
            <person name="Wong A."/>
            <person name="Wong G.K."/>
            <person name="Wu C.I."/>
            <person name="Wu G."/>
            <person name="Yamamoto D."/>
            <person name="Yang H.P."/>
            <person name="Yang S.P."/>
            <person name="Yorke J.A."/>
            <person name="Yoshida K."/>
            <person name="Zdobnov E."/>
            <person name="Zhang P."/>
            <person name="Zhang Y."/>
            <person name="Zimin A.V."/>
            <person name="Baldwin J."/>
            <person name="Abdouelleil A."/>
            <person name="Abdulkadir J."/>
            <person name="Abebe A."/>
            <person name="Abera B."/>
            <person name="Abreu J."/>
            <person name="Acer S.C."/>
            <person name="Aftuck L."/>
            <person name="Alexander A."/>
            <person name="An P."/>
            <person name="Anderson E."/>
            <person name="Anderson S."/>
            <person name="Arachi H."/>
            <person name="Azer M."/>
            <person name="Bachantsang P."/>
            <person name="Barry A."/>
            <person name="Bayul T."/>
            <person name="Berlin A."/>
            <person name="Bessette D."/>
            <person name="Bloom T."/>
            <person name="Blye J."/>
            <person name="Boguslavskiy L."/>
            <person name="Bonnet C."/>
            <person name="Boukhgalter B."/>
            <person name="Bourzgui I."/>
            <person name="Brown A."/>
            <person name="Cahill P."/>
            <person name="Channer S."/>
            <person name="Cheshatsang Y."/>
            <person name="Chuda L."/>
            <person name="Citroen M."/>
            <person name="Collymore A."/>
            <person name="Cooke P."/>
            <person name="Costello M."/>
            <person name="D'Aco K."/>
            <person name="Daza R."/>
            <person name="De Haan G."/>
            <person name="DeGray S."/>
            <person name="DeMaso C."/>
            <person name="Dhargay N."/>
            <person name="Dooley K."/>
            <person name="Dooley E."/>
            <person name="Doricent M."/>
            <person name="Dorje P."/>
            <person name="Dorjee K."/>
            <person name="Dupes A."/>
            <person name="Elong R."/>
            <person name="Falk J."/>
            <person name="Farina A."/>
            <person name="Faro S."/>
            <person name="Ferguson D."/>
            <person name="Fisher S."/>
            <person name="Foley C.D."/>
            <person name="Franke A."/>
            <person name="Friedrich D."/>
            <person name="Gadbois L."/>
            <person name="Gearin G."/>
            <person name="Gearin C.R."/>
            <person name="Giannoukos G."/>
            <person name="Goode T."/>
            <person name="Graham J."/>
            <person name="Grandbois E."/>
            <person name="Grewal S."/>
            <person name="Gyaltsen K."/>
            <person name="Hafez N."/>
            <person name="Hagos B."/>
            <person name="Hall J."/>
            <person name="Henson C."/>
            <person name="Hollinger A."/>
            <person name="Honan T."/>
            <person name="Huard M.D."/>
            <person name="Hughes L."/>
            <person name="Hurhula B."/>
            <person name="Husby M.E."/>
            <person name="Kamat A."/>
            <person name="Kanga B."/>
            <person name="Kashin S."/>
            <person name="Khazanovich D."/>
            <person name="Kisner P."/>
            <person name="Lance K."/>
            <person name="Lara M."/>
            <person name="Lee W."/>
            <person name="Lennon N."/>
            <person name="Letendre F."/>
            <person name="LeVine R."/>
            <person name="Lipovsky A."/>
            <person name="Liu X."/>
            <person name="Liu J."/>
            <person name="Liu S."/>
            <person name="Lokyitsang T."/>
            <person name="Lokyitsang Y."/>
            <person name="Lubonja R."/>
            <person name="Lui A."/>
            <person name="MacDonald P."/>
            <person name="Magnisalis V."/>
            <person name="Maru K."/>
            <person name="Matthews C."/>
            <person name="McCusker W."/>
            <person name="McDonough S."/>
            <person name="Mehta T."/>
            <person name="Meldrim J."/>
            <person name="Meneus L."/>
            <person name="Mihai O."/>
            <person name="Mihalev A."/>
            <person name="Mihova T."/>
            <person name="Mittelman R."/>
            <person name="Mlenga V."/>
            <person name="Montmayeur A."/>
            <person name="Mulrain L."/>
            <person name="Navidi A."/>
            <person name="Naylor J."/>
            <person name="Negash T."/>
            <person name="Nguyen T."/>
            <person name="Nguyen N."/>
            <person name="Nicol R."/>
            <person name="Norbu C."/>
            <person name="Norbu N."/>
            <person name="Novod N."/>
            <person name="O'Neill B."/>
            <person name="Osman S."/>
            <person name="Markiewicz E."/>
            <person name="Oyono O.L."/>
            <person name="Patti C."/>
            <person name="Phunkhang P."/>
            <person name="Pierre F."/>
            <person name="Priest M."/>
            <person name="Raghuraman S."/>
            <person name="Rege F."/>
            <person name="Reyes R."/>
            <person name="Rise C."/>
            <person name="Rogov P."/>
            <person name="Ross K."/>
            <person name="Ryan E."/>
            <person name="Settipalli S."/>
            <person name="Shea T."/>
            <person name="Sherpa N."/>
            <person name="Shi L."/>
            <person name="Shih D."/>
            <person name="Sparrow T."/>
            <person name="Spaulding J."/>
            <person name="Stalker J."/>
            <person name="Stange-Thomann N."/>
            <person name="Stavropoulos S."/>
            <person name="Stone C."/>
            <person name="Strader C."/>
            <person name="Tesfaye S."/>
            <person name="Thomson T."/>
            <person name="Thoulutsang Y."/>
            <person name="Thoulutsang D."/>
            <person name="Topham K."/>
            <person name="Topping I."/>
            <person name="Tsamla T."/>
            <person name="Vassiliev H."/>
            <person name="Vo A."/>
            <person name="Wangchuk T."/>
            <person name="Wangdi T."/>
            <person name="Weiand M."/>
            <person name="Wilkinson J."/>
            <person name="Wilson A."/>
            <person name="Yadav S."/>
            <person name="Young G."/>
            <person name="Yu Q."/>
            <person name="Zembek L."/>
            <person name="Zhong D."/>
            <person name="Zimmer A."/>
            <person name="Zwirko Z."/>
            <person name="Jaffe D.B."/>
            <person name="Alvarez P."/>
            <person name="Brockman W."/>
            <person name="Butler J."/>
            <person name="Chin C."/>
            <person name="Gnerre S."/>
            <person name="Grabherr M."/>
            <person name="Kleber M."/>
            <person name="Mauceli E."/>
            <person name="MacCallum I."/>
        </authorList>
    </citation>
    <scope>NUCLEOTIDE SEQUENCE [LARGE SCALE GENOMIC DNA]</scope>
    <source>
        <strain evidence="4">Tucson 15287-2541.00</strain>
    </source>
</reference>
<dbReference type="PhylomeDB" id="B4J5K0"/>
<feature type="chain" id="PRO_5002808374" evidence="2">
    <location>
        <begin position="23"/>
        <end position="119"/>
    </location>
</feature>
<dbReference type="OMA" id="HVPEMES"/>
<dbReference type="HOGENOM" id="CLU_170574_0_0_1"/>
<dbReference type="STRING" id="7222.B4J5K0"/>
<sequence>MKLFCVVLVVYVVALTLFGVDGRRGGKMRGLEEQESMRLLDRARRHAHGGLKSGSGYVNNEQPPPPPHFRSRRNIMKVNNEPEHGEQHMTNEEPPHFRQRRQLPPGLPMPPEGFPMPRV</sequence>
<dbReference type="KEGG" id="dgr:6559906"/>
<dbReference type="Proteomes" id="UP000001070">
    <property type="component" value="Unassembled WGS sequence"/>
</dbReference>
<organism evidence="4">
    <name type="scientific">Drosophila grimshawi</name>
    <name type="common">Hawaiian fruit fly</name>
    <name type="synonym">Idiomyia grimshawi</name>
    <dbReference type="NCBI Taxonomy" id="7222"/>
    <lineage>
        <taxon>Eukaryota</taxon>
        <taxon>Metazoa</taxon>
        <taxon>Ecdysozoa</taxon>
        <taxon>Arthropoda</taxon>
        <taxon>Hexapoda</taxon>
        <taxon>Insecta</taxon>
        <taxon>Pterygota</taxon>
        <taxon>Neoptera</taxon>
        <taxon>Endopterygota</taxon>
        <taxon>Diptera</taxon>
        <taxon>Brachycera</taxon>
        <taxon>Muscomorpha</taxon>
        <taxon>Ephydroidea</taxon>
        <taxon>Drosophilidae</taxon>
        <taxon>Drosophila</taxon>
        <taxon>Hawaiian Drosophila</taxon>
    </lineage>
</organism>
<gene>
    <name evidence="3" type="primary">Dgri\GH21067</name>
    <name evidence="3" type="ORF">Dgri_GH21067</name>
</gene>